<evidence type="ECO:0000313" key="7">
    <source>
        <dbReference type="EMBL" id="AOW01884.1"/>
    </source>
</evidence>
<organism evidence="7 8">
    <name type="scientific">Yarrowia lipolytica</name>
    <name type="common">Candida lipolytica</name>
    <dbReference type="NCBI Taxonomy" id="4952"/>
    <lineage>
        <taxon>Eukaryota</taxon>
        <taxon>Fungi</taxon>
        <taxon>Dikarya</taxon>
        <taxon>Ascomycota</taxon>
        <taxon>Saccharomycotina</taxon>
        <taxon>Dipodascomycetes</taxon>
        <taxon>Dipodascales</taxon>
        <taxon>Dipodascales incertae sedis</taxon>
        <taxon>Yarrowia</taxon>
    </lineage>
</organism>
<evidence type="ECO:0000256" key="2">
    <source>
        <dbReference type="ARBA" id="ARBA00004604"/>
    </source>
</evidence>
<dbReference type="InterPro" id="IPR019002">
    <property type="entry name" value="Ribosome_biogenesis_Nop16"/>
</dbReference>
<dbReference type="EMBL" id="CP017554">
    <property type="protein sequence ID" value="AOW01884.1"/>
    <property type="molecule type" value="Genomic_DNA"/>
</dbReference>
<evidence type="ECO:0000313" key="8">
    <source>
        <dbReference type="Proteomes" id="UP000182444"/>
    </source>
</evidence>
<reference evidence="7 8" key="1">
    <citation type="journal article" date="2016" name="PLoS ONE">
        <title>Sequence Assembly of Yarrowia lipolytica Strain W29/CLIB89 Shows Transposable Element Diversity.</title>
        <authorList>
            <person name="Magnan C."/>
            <person name="Yu J."/>
            <person name="Chang I."/>
            <person name="Jahn E."/>
            <person name="Kanomata Y."/>
            <person name="Wu J."/>
            <person name="Zeller M."/>
            <person name="Oakes M."/>
            <person name="Baldi P."/>
            <person name="Sandmeyer S."/>
        </authorList>
    </citation>
    <scope>NUCLEOTIDE SEQUENCE [LARGE SCALE GENOMIC DNA]</scope>
    <source>
        <strain evidence="8">CLIB89(W29)</strain>
    </source>
</reference>
<keyword evidence="5" id="KW-0539">Nucleus</keyword>
<dbReference type="VEuPathDB" id="FungiDB:YALI1_B23798g"/>
<feature type="region of interest" description="Disordered" evidence="6">
    <location>
        <begin position="30"/>
        <end position="52"/>
    </location>
</feature>
<dbReference type="VEuPathDB" id="FungiDB:YALI0_B18326g"/>
<dbReference type="GeneID" id="2907556"/>
<dbReference type="PANTHER" id="PTHR13243:SF1">
    <property type="entry name" value="NUCLEOLAR PROTEIN 16"/>
    <property type="match status" value="1"/>
</dbReference>
<dbReference type="GO" id="GO:0042273">
    <property type="term" value="P:ribosomal large subunit biogenesis"/>
    <property type="evidence" value="ECO:0007669"/>
    <property type="project" value="TreeGrafter"/>
</dbReference>
<comment type="function">
    <text evidence="1">Involved in the biogenesis of the 60S ribosomal subunit.</text>
</comment>
<feature type="compositionally biased region" description="Acidic residues" evidence="6">
    <location>
        <begin position="177"/>
        <end position="196"/>
    </location>
</feature>
<dbReference type="Pfam" id="PF09420">
    <property type="entry name" value="Nop16"/>
    <property type="match status" value="1"/>
</dbReference>
<feature type="region of interest" description="Disordered" evidence="6">
    <location>
        <begin position="173"/>
        <end position="196"/>
    </location>
</feature>
<dbReference type="RefSeq" id="XP_501052.3">
    <property type="nucleotide sequence ID" value="XM_501052.4"/>
</dbReference>
<evidence type="ECO:0000256" key="1">
    <source>
        <dbReference type="ARBA" id="ARBA00002889"/>
    </source>
</evidence>
<dbReference type="KEGG" id="yli:2907556"/>
<sequence length="270" mass="31773">MGKLKKIFLCRKVQGPIYLYHTLQHTQQAKMPSGVRRRKMNRSSITKVTRKDKDNHKRIVVTGSDIIRQRWDKNLSMAQNYKKLGLATKTGSRKIRGLEEDLREKSLRLTIQQGKNPHDQELRDLMEQQEQEELEKSNLVVNERKIPKLGAGEAFIVRDDKGEVVEVIYGKDHQTGSDEEDEEEWTGFEDKPEEEETETIKILQERAKRAASNPHVQSDREQSWIEQLINKHGDDIDGMFWDKELNIYQQSRGDLKRRIKKWKQGNKRNQ</sequence>
<dbReference type="Proteomes" id="UP000182444">
    <property type="component" value="Chromosome 1B"/>
</dbReference>
<protein>
    <recommendedName>
        <fullName evidence="4">Nucleolar protein 16</fullName>
    </recommendedName>
</protein>
<dbReference type="AlphaFoldDB" id="A0A1D8N8C2"/>
<dbReference type="PANTHER" id="PTHR13243">
    <property type="entry name" value="HSPC111 PROTEIN-RELATED"/>
    <property type="match status" value="1"/>
</dbReference>
<evidence type="ECO:0000256" key="3">
    <source>
        <dbReference type="ARBA" id="ARBA00008479"/>
    </source>
</evidence>
<comment type="similarity">
    <text evidence="3">Belongs to the NOP16 family.</text>
</comment>
<name>A0A1D8N8C2_YARLL</name>
<evidence type="ECO:0000256" key="6">
    <source>
        <dbReference type="SAM" id="MobiDB-lite"/>
    </source>
</evidence>
<accession>A0A1D8N8C2</accession>
<dbReference type="eggNOG" id="KOG4771">
    <property type="taxonomic scope" value="Eukaryota"/>
</dbReference>
<proteinExistence type="inferred from homology"/>
<gene>
    <name evidence="7" type="ORF">YALI1_B23798g</name>
</gene>
<evidence type="ECO:0000256" key="4">
    <source>
        <dbReference type="ARBA" id="ARBA00015522"/>
    </source>
</evidence>
<evidence type="ECO:0000256" key="5">
    <source>
        <dbReference type="ARBA" id="ARBA00023242"/>
    </source>
</evidence>
<comment type="subcellular location">
    <subcellularLocation>
        <location evidence="2">Nucleus</location>
        <location evidence="2">Nucleolus</location>
    </subcellularLocation>
</comment>
<dbReference type="GO" id="GO:0005730">
    <property type="term" value="C:nucleolus"/>
    <property type="evidence" value="ECO:0007669"/>
    <property type="project" value="UniProtKB-SubCell"/>
</dbReference>